<dbReference type="SUPFAM" id="SSF56935">
    <property type="entry name" value="Porins"/>
    <property type="match status" value="1"/>
</dbReference>
<dbReference type="STRING" id="1633631.GCA_001442925_01289"/>
<accession>A0A0P1M7J1</accession>
<dbReference type="InterPro" id="IPR005017">
    <property type="entry name" value="OMPP1/FadL/TodX"/>
</dbReference>
<comment type="subcellular location">
    <subcellularLocation>
        <location evidence="1">Cell outer membrane</location>
        <topology evidence="1">Multi-pass membrane protein</topology>
    </subcellularLocation>
</comment>
<dbReference type="Gene3D" id="2.40.160.60">
    <property type="entry name" value="Outer membrane protein transport protein (OMPP1/FadL/TodX)"/>
    <property type="match status" value="1"/>
</dbReference>
<evidence type="ECO:0000313" key="11">
    <source>
        <dbReference type="Proteomes" id="UP000182011"/>
    </source>
</evidence>
<accession>A0A0P1M6T3</accession>
<accession>A0A0P1M2E0</accession>
<evidence type="ECO:0000256" key="5">
    <source>
        <dbReference type="ARBA" id="ARBA00022729"/>
    </source>
</evidence>
<evidence type="ECO:0000313" key="9">
    <source>
        <dbReference type="EMBL" id="CUS90530.1"/>
    </source>
</evidence>
<keyword evidence="4" id="KW-0812">Transmembrane</keyword>
<keyword evidence="6" id="KW-0472">Membrane</keyword>
<evidence type="ECO:0000256" key="2">
    <source>
        <dbReference type="ARBA" id="ARBA00008163"/>
    </source>
</evidence>
<evidence type="ECO:0000256" key="3">
    <source>
        <dbReference type="ARBA" id="ARBA00022452"/>
    </source>
</evidence>
<evidence type="ECO:0000256" key="4">
    <source>
        <dbReference type="ARBA" id="ARBA00022692"/>
    </source>
</evidence>
<name>A0A0P1M511_9BACT</name>
<protein>
    <submittedName>
        <fullName evidence="10">Long-chain fatty acid transport protein</fullName>
    </submittedName>
</protein>
<comment type="similarity">
    <text evidence="2">Belongs to the OmpP1/FadL family.</text>
</comment>
<evidence type="ECO:0000256" key="6">
    <source>
        <dbReference type="ARBA" id="ARBA00023136"/>
    </source>
</evidence>
<dbReference type="AlphaFoldDB" id="A0A0P1M511"/>
<dbReference type="Pfam" id="PF03349">
    <property type="entry name" value="Toluene_X"/>
    <property type="match status" value="1"/>
</dbReference>
<keyword evidence="5 8" id="KW-0732">Signal</keyword>
<keyword evidence="3" id="KW-1134">Transmembrane beta strand</keyword>
<keyword evidence="7" id="KW-0998">Cell outer membrane</keyword>
<accession>A0A0P1M511</accession>
<feature type="signal peptide" evidence="8">
    <location>
        <begin position="1"/>
        <end position="20"/>
    </location>
</feature>
<feature type="chain" id="PRO_5030013171" evidence="8">
    <location>
        <begin position="21"/>
        <end position="402"/>
    </location>
</feature>
<sequence>MRFILSCLVVALVFSNLLFAGGFQINEHGARATGMAGAFATSYAPISIFYNPAGLTYLKGTNFSIGTTLIFPSARFRGPYQFNTTQETKMVKQVFYPSNLYLTHTFESGFAIGIGVFNPYGLGSKWPEDWLGRAITVESDLKTFYINPTIAYKFSDELSIGAGFDFVYSTVTLTRKITSFTPEVDVKLSGDGTGVGFNVGWLLKLDPVSVGFSYRSQVKVNYSGTADFKKPAALDALLPGGNIKTSVKMPDVIMAGIGFSNENVTFELGYQFTRWSSYDVIEIDFETETQAQKDQKLERYYRDVSIYKAGLEYRFGNFALRGGIAYDRNPIDDKYVEPSLPDSDRWEFTFGAGYTMGNLTIDLGYMFVRFKQREVIGTVVGFDGVYNASAHLLGINFSYKLF</sequence>
<dbReference type="EMBL" id="CZVI01000021">
    <property type="protein sequence ID" value="CUS90530.1"/>
    <property type="molecule type" value="Genomic_DNA"/>
</dbReference>
<dbReference type="PANTHER" id="PTHR35093:SF8">
    <property type="entry name" value="OUTER MEMBRANE PROTEIN NMB0088-RELATED"/>
    <property type="match status" value="1"/>
</dbReference>
<proteinExistence type="inferred from homology"/>
<accession>A0A0S4N394</accession>
<dbReference type="Proteomes" id="UP000182011">
    <property type="component" value="Unassembled WGS sequence"/>
</dbReference>
<evidence type="ECO:0000313" key="10">
    <source>
        <dbReference type="EMBL" id="CUU05580.1"/>
    </source>
</evidence>
<organism evidence="10 11">
    <name type="scientific">Candidatus Kryptonium thompsonii</name>
    <dbReference type="NCBI Taxonomy" id="1633631"/>
    <lineage>
        <taxon>Bacteria</taxon>
        <taxon>Pseudomonadati</taxon>
        <taxon>Candidatus Kryptoniota</taxon>
        <taxon>Candidatus Kryptonium</taxon>
    </lineage>
</organism>
<dbReference type="EMBL" id="FAOP01000005">
    <property type="protein sequence ID" value="CUU05580.1"/>
    <property type="molecule type" value="Genomic_DNA"/>
</dbReference>
<accession>A0A0P1MRU0</accession>
<evidence type="ECO:0000256" key="7">
    <source>
        <dbReference type="ARBA" id="ARBA00023237"/>
    </source>
</evidence>
<reference evidence="10 11" key="2">
    <citation type="submission" date="2015-11" db="EMBL/GenBank/DDBJ databases">
        <authorList>
            <person name="Zhang Y."/>
            <person name="Guo Z."/>
        </authorList>
    </citation>
    <scope>NUCLEOTIDE SEQUENCE [LARGE SCALE GENOMIC DNA]</scope>
    <source>
        <strain evidence="10">JGI-4</strain>
    </source>
</reference>
<keyword evidence="12" id="KW-1185">Reference proteome</keyword>
<evidence type="ECO:0000256" key="1">
    <source>
        <dbReference type="ARBA" id="ARBA00004571"/>
    </source>
</evidence>
<accession>A0A0P1LAE3</accession>
<dbReference type="PANTHER" id="PTHR35093">
    <property type="entry name" value="OUTER MEMBRANE PROTEIN NMB0088-RELATED"/>
    <property type="match status" value="1"/>
</dbReference>
<dbReference type="GO" id="GO:0015483">
    <property type="term" value="F:long-chain fatty acid transporting porin activity"/>
    <property type="evidence" value="ECO:0007669"/>
    <property type="project" value="TreeGrafter"/>
</dbReference>
<evidence type="ECO:0000256" key="8">
    <source>
        <dbReference type="SAM" id="SignalP"/>
    </source>
</evidence>
<evidence type="ECO:0000313" key="12">
    <source>
        <dbReference type="Proteomes" id="UP000182200"/>
    </source>
</evidence>
<dbReference type="Proteomes" id="UP000182200">
    <property type="component" value="Unassembled WGS sequence"/>
</dbReference>
<gene>
    <name evidence="10" type="ORF">JGI4_01294</name>
    <name evidence="9" type="ORF">JGI8_01436</name>
</gene>
<dbReference type="RefSeq" id="WP_075426044.1">
    <property type="nucleotide sequence ID" value="NZ_CZVI01000021.1"/>
</dbReference>
<reference evidence="9 12" key="1">
    <citation type="submission" date="2015-11" db="EMBL/GenBank/DDBJ databases">
        <authorList>
            <person name="Varghese N."/>
        </authorList>
    </citation>
    <scope>NUCLEOTIDE SEQUENCE [LARGE SCALE GENOMIC DNA]</scope>
    <source>
        <strain evidence="9 12">JGI-8</strain>
    </source>
</reference>
<dbReference type="GO" id="GO:0009279">
    <property type="term" value="C:cell outer membrane"/>
    <property type="evidence" value="ECO:0007669"/>
    <property type="project" value="UniProtKB-SubCell"/>
</dbReference>